<keyword evidence="3" id="KW-1185">Reference proteome</keyword>
<dbReference type="Proteomes" id="UP001432322">
    <property type="component" value="Unassembled WGS sequence"/>
</dbReference>
<accession>A0AAV5WI25</accession>
<dbReference type="EMBL" id="BTSY01000005">
    <property type="protein sequence ID" value="GMT30561.1"/>
    <property type="molecule type" value="Genomic_DNA"/>
</dbReference>
<dbReference type="PROSITE" id="PS50181">
    <property type="entry name" value="FBOX"/>
    <property type="match status" value="1"/>
</dbReference>
<evidence type="ECO:0000259" key="1">
    <source>
        <dbReference type="PROSITE" id="PS50181"/>
    </source>
</evidence>
<feature type="domain" description="F-box" evidence="1">
    <location>
        <begin position="9"/>
        <end position="32"/>
    </location>
</feature>
<evidence type="ECO:0000313" key="2">
    <source>
        <dbReference type="EMBL" id="GMT30561.1"/>
    </source>
</evidence>
<feature type="non-terminal residue" evidence="2">
    <location>
        <position position="1"/>
    </location>
</feature>
<sequence length="252" mass="29803">EKEEEEKNTFPILKLPAELSYKILSYMEKEELSVCLQSLILDKVHAEWSKDKRIEEIRMDMMGNETRISSERYLFKRDQWSSLHCISDRIQLLFNKCELEKLDIFFHYGCSVEYCRGLIELCKKIRRTNALSICGNQVFSRSLTDESLRDLMSNKKRVDIIGKSCERISAAGLFAVWKDLLDEKFDDLTIIVLKHVVTDLFDLIRTDGEKSSWDDRNLDPIKVRGQKDKQKKYKLSIRFYFKSSIRMFLVKN</sequence>
<dbReference type="InterPro" id="IPR001810">
    <property type="entry name" value="F-box_dom"/>
</dbReference>
<dbReference type="AlphaFoldDB" id="A0AAV5WI25"/>
<name>A0AAV5WI25_9BILA</name>
<protein>
    <recommendedName>
        <fullName evidence="1">F-box domain-containing protein</fullName>
    </recommendedName>
</protein>
<proteinExistence type="predicted"/>
<organism evidence="2 3">
    <name type="scientific">Pristionchus fissidentatus</name>
    <dbReference type="NCBI Taxonomy" id="1538716"/>
    <lineage>
        <taxon>Eukaryota</taxon>
        <taxon>Metazoa</taxon>
        <taxon>Ecdysozoa</taxon>
        <taxon>Nematoda</taxon>
        <taxon>Chromadorea</taxon>
        <taxon>Rhabditida</taxon>
        <taxon>Rhabditina</taxon>
        <taxon>Diplogasteromorpha</taxon>
        <taxon>Diplogasteroidea</taxon>
        <taxon>Neodiplogasteridae</taxon>
        <taxon>Pristionchus</taxon>
    </lineage>
</organism>
<comment type="caution">
    <text evidence="2">The sequence shown here is derived from an EMBL/GenBank/DDBJ whole genome shotgun (WGS) entry which is preliminary data.</text>
</comment>
<reference evidence="2" key="1">
    <citation type="submission" date="2023-10" db="EMBL/GenBank/DDBJ databases">
        <title>Genome assembly of Pristionchus species.</title>
        <authorList>
            <person name="Yoshida K."/>
            <person name="Sommer R.J."/>
        </authorList>
    </citation>
    <scope>NUCLEOTIDE SEQUENCE</scope>
    <source>
        <strain evidence="2">RS5133</strain>
    </source>
</reference>
<evidence type="ECO:0000313" key="3">
    <source>
        <dbReference type="Proteomes" id="UP001432322"/>
    </source>
</evidence>
<gene>
    <name evidence="2" type="ORF">PFISCL1PPCAC_21858</name>
</gene>